<organism evidence="2">
    <name type="scientific">Mycoplasmopsis pulmonis (strain UAB CTIP)</name>
    <name type="common">Mycoplasma pulmonis</name>
    <dbReference type="NCBI Taxonomy" id="272635"/>
    <lineage>
        <taxon>Bacteria</taxon>
        <taxon>Bacillati</taxon>
        <taxon>Mycoplasmatota</taxon>
        <taxon>Mycoplasmoidales</taxon>
        <taxon>Metamycoplasmataceae</taxon>
        <taxon>Mycoplasmopsis</taxon>
    </lineage>
</organism>
<evidence type="ECO:0000313" key="1">
    <source>
        <dbReference type="EMBL" id="CAC13308.1"/>
    </source>
</evidence>
<dbReference type="RefSeq" id="WP_010924939.1">
    <property type="nucleotide sequence ID" value="NC_002771.1"/>
</dbReference>
<protein>
    <submittedName>
        <fullName evidence="1">Uncharacterized protein</fullName>
    </submittedName>
</protein>
<dbReference type="BioCyc" id="MPUL272635:G1GT6-133-MONOMER"/>
<dbReference type="EMBL" id="AL445563">
    <property type="protein sequence ID" value="CAC13308.1"/>
    <property type="molecule type" value="Genomic_DNA"/>
</dbReference>
<proteinExistence type="predicted"/>
<gene>
    <name evidence="1" type="ordered locus">MYPU_1350</name>
</gene>
<dbReference type="PIR" id="G90528">
    <property type="entry name" value="G90528"/>
</dbReference>
<dbReference type="AlphaFoldDB" id="Q98R75"/>
<dbReference type="Proteomes" id="UP000000528">
    <property type="component" value="Chromosome"/>
</dbReference>
<keyword evidence="2" id="KW-1185">Reference proteome</keyword>
<reference evidence="1 2" key="1">
    <citation type="journal article" date="2001" name="Nucleic Acids Res.">
        <title>The complete genome sequence of the murine respiratory pathogen Mycoplasma pulmonis.</title>
        <authorList>
            <person name="Chambaud I."/>
            <person name="Heilig R."/>
            <person name="Ferris S."/>
            <person name="Barbe V."/>
            <person name="Samson D."/>
            <person name="Galisson F."/>
            <person name="Moszer I."/>
            <person name="Dybvig K."/>
            <person name="Wroblewski H."/>
            <person name="Viari A."/>
            <person name="Rocha E.P.C."/>
            <person name="Blanchard A."/>
        </authorList>
    </citation>
    <scope>NUCLEOTIDE SEQUENCE [LARGE SCALE GENOMIC DNA]</scope>
    <source>
        <strain evidence="1 2">UAB CTIP</strain>
    </source>
</reference>
<sequence length="129" mass="15508">MKTNWIIKSKINNLLEIRPTNLCDKLTLKKLKNIDFLENSSCFELENFGEIKNNIIDKCSKNYENLSKNILEIISSLYNEYLAKFNKTNDLNFKVQEPSKEENWEYDFNEKANLIFNYKNILKIREKWN</sequence>
<evidence type="ECO:0000313" key="2">
    <source>
        <dbReference type="Proteomes" id="UP000000528"/>
    </source>
</evidence>
<name>Q98R75_MYCPU</name>
<dbReference type="HOGENOM" id="CLU_1946445_0_0_14"/>
<dbReference type="KEGG" id="mpu:MYPU_1350"/>
<accession>Q98R75</accession>